<accession>A0AAE0ETH5</accession>
<evidence type="ECO:0000256" key="2">
    <source>
        <dbReference type="SAM" id="Phobius"/>
    </source>
</evidence>
<feature type="transmembrane region" description="Helical" evidence="2">
    <location>
        <begin position="121"/>
        <end position="141"/>
    </location>
</feature>
<comment type="caution">
    <text evidence="3">The sequence shown here is derived from an EMBL/GenBank/DDBJ whole genome shotgun (WGS) entry which is preliminary data.</text>
</comment>
<dbReference type="AlphaFoldDB" id="A0AAE0ETH5"/>
<feature type="region of interest" description="Disordered" evidence="1">
    <location>
        <begin position="195"/>
        <end position="245"/>
    </location>
</feature>
<keyword evidence="2" id="KW-0812">Transmembrane</keyword>
<feature type="compositionally biased region" description="Acidic residues" evidence="1">
    <location>
        <begin position="220"/>
        <end position="229"/>
    </location>
</feature>
<feature type="transmembrane region" description="Helical" evidence="2">
    <location>
        <begin position="161"/>
        <end position="184"/>
    </location>
</feature>
<dbReference type="Proteomes" id="UP001190700">
    <property type="component" value="Unassembled WGS sequence"/>
</dbReference>
<evidence type="ECO:0000313" key="4">
    <source>
        <dbReference type="Proteomes" id="UP001190700"/>
    </source>
</evidence>
<evidence type="ECO:0000256" key="1">
    <source>
        <dbReference type="SAM" id="MobiDB-lite"/>
    </source>
</evidence>
<reference evidence="3 4" key="1">
    <citation type="journal article" date="2015" name="Genome Biol. Evol.">
        <title>Comparative Genomics of a Bacterivorous Green Alga Reveals Evolutionary Causalities and Consequences of Phago-Mixotrophic Mode of Nutrition.</title>
        <authorList>
            <person name="Burns J.A."/>
            <person name="Paasch A."/>
            <person name="Narechania A."/>
            <person name="Kim E."/>
        </authorList>
    </citation>
    <scope>NUCLEOTIDE SEQUENCE [LARGE SCALE GENOMIC DNA]</scope>
    <source>
        <strain evidence="3 4">PLY_AMNH</strain>
    </source>
</reference>
<dbReference type="EMBL" id="LGRX02033851">
    <property type="protein sequence ID" value="KAK3239664.1"/>
    <property type="molecule type" value="Genomic_DNA"/>
</dbReference>
<keyword evidence="2" id="KW-0472">Membrane</keyword>
<protein>
    <submittedName>
        <fullName evidence="3">Uncharacterized protein</fullName>
    </submittedName>
</protein>
<feature type="transmembrane region" description="Helical" evidence="2">
    <location>
        <begin position="64"/>
        <end position="82"/>
    </location>
</feature>
<gene>
    <name evidence="3" type="ORF">CYMTET_50433</name>
</gene>
<organism evidence="3 4">
    <name type="scientific">Cymbomonas tetramitiformis</name>
    <dbReference type="NCBI Taxonomy" id="36881"/>
    <lineage>
        <taxon>Eukaryota</taxon>
        <taxon>Viridiplantae</taxon>
        <taxon>Chlorophyta</taxon>
        <taxon>Pyramimonadophyceae</taxon>
        <taxon>Pyramimonadales</taxon>
        <taxon>Pyramimonadaceae</taxon>
        <taxon>Cymbomonas</taxon>
    </lineage>
</organism>
<feature type="transmembrane region" description="Helical" evidence="2">
    <location>
        <begin position="88"/>
        <end position="109"/>
    </location>
</feature>
<evidence type="ECO:0000313" key="3">
    <source>
        <dbReference type="EMBL" id="KAK3239664.1"/>
    </source>
</evidence>
<name>A0AAE0ETH5_9CHLO</name>
<feature type="compositionally biased region" description="Basic and acidic residues" evidence="1">
    <location>
        <begin position="230"/>
        <end position="245"/>
    </location>
</feature>
<keyword evidence="2" id="KW-1133">Transmembrane helix</keyword>
<proteinExistence type="predicted"/>
<sequence>MKEHGLRHWWDFLKSVAYDAAPSPLQSLSTAPWSQQRNFIPRIFYYFAGLEDDEKPSDDCTEMLIWYTVFASSMLLLNKLTMQLVVEPYLVLFIQTGSASSIILGMHFLSLVKIRLFPSHATAFAWFLVANGFLLSVWTSLKTLKYNQVAWYMPLISAAWMWWSTGNAFTLSVNVQFPLAHFLFMNRITRSISPKMRRKTSAVPPNPPNAELQGAANTEATEDFEEADREEGPTKKAEPQKTLSQDHERLSELLEQMQYLNSEVKAVVSNKDAVLETARRSATQNWKNERVFFK</sequence>
<keyword evidence="4" id="KW-1185">Reference proteome</keyword>